<name>A0A6G0ZKS6_APHCR</name>
<organism evidence="1 2">
    <name type="scientific">Aphis craccivora</name>
    <name type="common">Cowpea aphid</name>
    <dbReference type="NCBI Taxonomy" id="307492"/>
    <lineage>
        <taxon>Eukaryota</taxon>
        <taxon>Metazoa</taxon>
        <taxon>Ecdysozoa</taxon>
        <taxon>Arthropoda</taxon>
        <taxon>Hexapoda</taxon>
        <taxon>Insecta</taxon>
        <taxon>Pterygota</taxon>
        <taxon>Neoptera</taxon>
        <taxon>Paraneoptera</taxon>
        <taxon>Hemiptera</taxon>
        <taxon>Sternorrhyncha</taxon>
        <taxon>Aphidomorpha</taxon>
        <taxon>Aphidoidea</taxon>
        <taxon>Aphididae</taxon>
        <taxon>Aphidini</taxon>
        <taxon>Aphis</taxon>
        <taxon>Aphis</taxon>
    </lineage>
</organism>
<dbReference type="EMBL" id="VUJU01000232">
    <property type="protein sequence ID" value="KAF0771935.1"/>
    <property type="molecule type" value="Genomic_DNA"/>
</dbReference>
<keyword evidence="2" id="KW-1185">Reference proteome</keyword>
<accession>A0A6G0ZKS6</accession>
<sequence length="98" mass="11426">MFADEIALVNFEDNWITLKQTVEIDLRYIYDWMGKNLLSLNINKSVCMPIVTIRSQFSVGYNFIIHKCETGMTNCDCIPIKMVLSFKYLGMTIDFNLK</sequence>
<reference evidence="1 2" key="1">
    <citation type="submission" date="2019-08" db="EMBL/GenBank/DDBJ databases">
        <title>Whole genome of Aphis craccivora.</title>
        <authorList>
            <person name="Voronova N.V."/>
            <person name="Shulinski R.S."/>
            <person name="Bandarenka Y.V."/>
            <person name="Zhorov D.G."/>
            <person name="Warner D."/>
        </authorList>
    </citation>
    <scope>NUCLEOTIDE SEQUENCE [LARGE SCALE GENOMIC DNA]</scope>
    <source>
        <strain evidence="1">180601</strain>
        <tissue evidence="1">Whole Body</tissue>
    </source>
</reference>
<protein>
    <submittedName>
        <fullName evidence="1">Neuroblastoma-amplified sequence-like</fullName>
    </submittedName>
</protein>
<proteinExistence type="predicted"/>
<dbReference type="OrthoDB" id="6630711at2759"/>
<evidence type="ECO:0000313" key="2">
    <source>
        <dbReference type="Proteomes" id="UP000478052"/>
    </source>
</evidence>
<dbReference type="AlphaFoldDB" id="A0A6G0ZKS6"/>
<evidence type="ECO:0000313" key="1">
    <source>
        <dbReference type="EMBL" id="KAF0771935.1"/>
    </source>
</evidence>
<gene>
    <name evidence="1" type="ORF">FWK35_00015748</name>
</gene>
<dbReference type="Proteomes" id="UP000478052">
    <property type="component" value="Unassembled WGS sequence"/>
</dbReference>
<comment type="caution">
    <text evidence="1">The sequence shown here is derived from an EMBL/GenBank/DDBJ whole genome shotgun (WGS) entry which is preliminary data.</text>
</comment>